<dbReference type="PANTHER" id="PTHR39209:SF2">
    <property type="entry name" value="CYTOPLASMIC PROTEIN"/>
    <property type="match status" value="1"/>
</dbReference>
<gene>
    <name evidence="2" type="ORF">FQB35_04310</name>
</gene>
<dbReference type="InterPro" id="IPR020825">
    <property type="entry name" value="Phe-tRNA_synthase-like_B3/B4"/>
</dbReference>
<name>A0A5C0SEC1_CRATE</name>
<dbReference type="GO" id="GO:0004826">
    <property type="term" value="F:phenylalanine-tRNA ligase activity"/>
    <property type="evidence" value="ECO:0007669"/>
    <property type="project" value="InterPro"/>
</dbReference>
<reference evidence="2 3" key="1">
    <citation type="submission" date="2019-07" db="EMBL/GenBank/DDBJ databases">
        <title>Complete genome of Crassaminicella thermophila SY095.</title>
        <authorList>
            <person name="Li X."/>
        </authorList>
    </citation>
    <scope>NUCLEOTIDE SEQUENCE [LARGE SCALE GENOMIC DNA]</scope>
    <source>
        <strain evidence="2 3">SY095</strain>
    </source>
</reference>
<dbReference type="Pfam" id="PF03483">
    <property type="entry name" value="B3_4"/>
    <property type="match status" value="1"/>
</dbReference>
<proteinExistence type="predicted"/>
<dbReference type="OrthoDB" id="9789812at2"/>
<dbReference type="SUPFAM" id="SSF56037">
    <property type="entry name" value="PheT/TilS domain"/>
    <property type="match status" value="1"/>
</dbReference>
<evidence type="ECO:0000313" key="2">
    <source>
        <dbReference type="EMBL" id="QEK11644.1"/>
    </source>
</evidence>
<dbReference type="RefSeq" id="WP_148808799.1">
    <property type="nucleotide sequence ID" value="NZ_CP042243.1"/>
</dbReference>
<accession>A0A5C0SEC1</accession>
<dbReference type="KEGG" id="crs:FQB35_04310"/>
<dbReference type="Gene3D" id="3.50.40.10">
    <property type="entry name" value="Phenylalanyl-trna Synthetase, Chain B, domain 3"/>
    <property type="match status" value="1"/>
</dbReference>
<dbReference type="SMART" id="SM00873">
    <property type="entry name" value="B3_4"/>
    <property type="match status" value="1"/>
</dbReference>
<keyword evidence="3" id="KW-1185">Reference proteome</keyword>
<dbReference type="InterPro" id="IPR005146">
    <property type="entry name" value="B3/B4_tRNA-bd"/>
</dbReference>
<organism evidence="2 3">
    <name type="scientific">Crassaminicella thermophila</name>
    <dbReference type="NCBI Taxonomy" id="2599308"/>
    <lineage>
        <taxon>Bacteria</taxon>
        <taxon>Bacillati</taxon>
        <taxon>Bacillota</taxon>
        <taxon>Clostridia</taxon>
        <taxon>Eubacteriales</taxon>
        <taxon>Clostridiaceae</taxon>
        <taxon>Crassaminicella</taxon>
    </lineage>
</organism>
<dbReference type="AlphaFoldDB" id="A0A5C0SEC1"/>
<protein>
    <recommendedName>
        <fullName evidence="1">B3/B4 tRNA-binding domain-containing protein</fullName>
    </recommendedName>
</protein>
<dbReference type="Proteomes" id="UP000324646">
    <property type="component" value="Chromosome"/>
</dbReference>
<sequence>MIDIRISSELKEICPNIALGCIQAKVSLEKDMKDLWNEINSVCEELKNKITLQEISKLQNIKTSREVYKKLRKDPTRYRLSSESLLRRIIKGNELYKINNIVDINNLISITSYYSVGSYDIDKLKPPIIFSIGKEGQPYEGIGRGQINIENLPVLTDEIGPFGSATSDSERAMITMQTKNVFMNIISFNGKDQLMKYIDYGIELLEKYAKAKETMSKIIE</sequence>
<dbReference type="GO" id="GO:0003723">
    <property type="term" value="F:RNA binding"/>
    <property type="evidence" value="ECO:0007669"/>
    <property type="project" value="InterPro"/>
</dbReference>
<evidence type="ECO:0000259" key="1">
    <source>
        <dbReference type="SMART" id="SM00873"/>
    </source>
</evidence>
<feature type="domain" description="B3/B4 tRNA-binding" evidence="1">
    <location>
        <begin position="62"/>
        <end position="210"/>
    </location>
</feature>
<dbReference type="PANTHER" id="PTHR39209">
    <property type="match status" value="1"/>
</dbReference>
<dbReference type="EMBL" id="CP042243">
    <property type="protein sequence ID" value="QEK11644.1"/>
    <property type="molecule type" value="Genomic_DNA"/>
</dbReference>
<evidence type="ECO:0000313" key="3">
    <source>
        <dbReference type="Proteomes" id="UP000324646"/>
    </source>
</evidence>